<dbReference type="InterPro" id="IPR050984">
    <property type="entry name" value="Gfo/Idh/MocA_domain"/>
</dbReference>
<accession>A0A671T005</accession>
<dbReference type="Pfam" id="PF01408">
    <property type="entry name" value="GFO_IDH_MocA"/>
    <property type="match status" value="2"/>
</dbReference>
<sequence length="660" mass="72625">MATRWGICGAGNISHDFCVALKTLSHEDHQIVAVAARSLESAEKFAKTHGIPKAYGSYQELVKDPNIDVLYIGVLHTHHLQVGLLFLNAGKNVLCEKPFAMNLREVRQLVSAARENNVFLMEAVWSRCFPVYAEVGRLLSESAVGQVKMVKVYFGLPLLDRERATQKEQGGGALMYIGIYCLQFALMVFKGERPESIHATAVLLPSGVDESMVVVLKFSGNRMAVCACTIACDLPNDATICGSKGMIRVAHPMHCPTILELNGKKTEFPLPEPGLPLNFHNSTGLRYEAEEVRRCLLKGLKESIKMSLTDSELLIEIMDEARRQAIMAIRWGICSAGKISHDFTVALKTLPAENHQVLAVAARDLKHAQEFAQKHSVPRSYGSYEELAKDPEIDVVYVGTIHPHHLSVGVLFMNAQKNVLCEKPLAMNLKEVQELIAAAKKNNVFLMEAVWTRFFPVSLEIGRLLSRGDVGEVKVVRADFGVPLTHVQRAVQKELGGGALLDIGIYCIQFVLMVFNGEKPETIQATGVCLDTGVDEAMVVTLKFSGQRLAVCTCTITAELPNEALIVGTKGTIKVPAHMWCPTSLMVNGVETQYPVPEPSLPLNFINSTGMCYEAEEVRLCLLHGLKESSRMSHADSALLAEIMDEAWRQVGVVYSQDSQ</sequence>
<dbReference type="GO" id="GO:0000166">
    <property type="term" value="F:nucleotide binding"/>
    <property type="evidence" value="ECO:0007669"/>
    <property type="project" value="InterPro"/>
</dbReference>
<feature type="domain" description="Gfo/Idh/MocA-like oxidoreductase N-terminal" evidence="13">
    <location>
        <begin position="4"/>
        <end position="121"/>
    </location>
</feature>
<reference evidence="15" key="1">
    <citation type="submission" date="2025-05" db="UniProtKB">
        <authorList>
            <consortium name="Ensembl"/>
        </authorList>
    </citation>
    <scope>IDENTIFICATION</scope>
</reference>
<name>A0A671T005_9TELE</name>
<dbReference type="SUPFAM" id="SSF51735">
    <property type="entry name" value="NAD(P)-binding Rossmann-fold domains"/>
    <property type="match status" value="2"/>
</dbReference>
<dbReference type="Ensembl" id="ENSSANT00000108446.1">
    <property type="protein sequence ID" value="ENSSANP00000102181.1"/>
    <property type="gene ID" value="ENSSANG00000050112.1"/>
</dbReference>
<evidence type="ECO:0000256" key="5">
    <source>
        <dbReference type="ARBA" id="ARBA00038853"/>
    </source>
</evidence>
<evidence type="ECO:0000256" key="4">
    <source>
        <dbReference type="ARBA" id="ARBA00023002"/>
    </source>
</evidence>
<dbReference type="Gene3D" id="3.40.50.720">
    <property type="entry name" value="NAD(P)-binding Rossmann-like Domain"/>
    <property type="match status" value="2"/>
</dbReference>
<dbReference type="AlphaFoldDB" id="A0A671T005"/>
<dbReference type="Gene3D" id="3.30.360.10">
    <property type="entry name" value="Dihydrodipicolinate Reductase, domain 2"/>
    <property type="match status" value="2"/>
</dbReference>
<comment type="similarity">
    <text evidence="1">Belongs to the Gfo/Idh/MocA family.</text>
</comment>
<evidence type="ECO:0000256" key="11">
    <source>
        <dbReference type="ARBA" id="ARBA00047423"/>
    </source>
</evidence>
<evidence type="ECO:0000259" key="13">
    <source>
        <dbReference type="Pfam" id="PF01408"/>
    </source>
</evidence>
<dbReference type="SUPFAM" id="SSF55347">
    <property type="entry name" value="Glyceraldehyde-3-phosphate dehydrogenase-like, C-terminal domain"/>
    <property type="match status" value="2"/>
</dbReference>
<comment type="subunit">
    <text evidence="2">Homodimer.</text>
</comment>
<keyword evidence="16" id="KW-1185">Reference proteome</keyword>
<evidence type="ECO:0000256" key="7">
    <source>
        <dbReference type="ARBA" id="ARBA00040603"/>
    </source>
</evidence>
<evidence type="ECO:0000256" key="2">
    <source>
        <dbReference type="ARBA" id="ARBA00011738"/>
    </source>
</evidence>
<dbReference type="EC" id="1.3.1.20" evidence="5"/>
<evidence type="ECO:0000256" key="6">
    <source>
        <dbReference type="ARBA" id="ARBA00038984"/>
    </source>
</evidence>
<organism evidence="15 16">
    <name type="scientific">Sinocyclocheilus anshuiensis</name>
    <dbReference type="NCBI Taxonomy" id="1608454"/>
    <lineage>
        <taxon>Eukaryota</taxon>
        <taxon>Metazoa</taxon>
        <taxon>Chordata</taxon>
        <taxon>Craniata</taxon>
        <taxon>Vertebrata</taxon>
        <taxon>Euteleostomi</taxon>
        <taxon>Actinopterygii</taxon>
        <taxon>Neopterygii</taxon>
        <taxon>Teleostei</taxon>
        <taxon>Ostariophysi</taxon>
        <taxon>Cypriniformes</taxon>
        <taxon>Cyprinidae</taxon>
        <taxon>Cyprininae</taxon>
        <taxon>Sinocyclocheilus</taxon>
    </lineage>
</organism>
<evidence type="ECO:0000256" key="9">
    <source>
        <dbReference type="ARBA" id="ARBA00042988"/>
    </source>
</evidence>
<comment type="catalytic activity">
    <reaction evidence="11">
        <text>(1R,2R)-1,2-dihydrobenzene-1,2-diol + NADP(+) = catechol + NADPH + H(+)</text>
        <dbReference type="Rhea" id="RHEA:16729"/>
        <dbReference type="ChEBI" id="CHEBI:10702"/>
        <dbReference type="ChEBI" id="CHEBI:15378"/>
        <dbReference type="ChEBI" id="CHEBI:18135"/>
        <dbReference type="ChEBI" id="CHEBI:57783"/>
        <dbReference type="ChEBI" id="CHEBI:58349"/>
        <dbReference type="EC" id="1.3.1.20"/>
    </reaction>
</comment>
<dbReference type="Ensembl" id="ENSSANT00000108449.1">
    <property type="protein sequence ID" value="ENSSANP00000102184.1"/>
    <property type="gene ID" value="ENSSANG00000050112.1"/>
</dbReference>
<feature type="domain" description="GFO/IDH/MocA-like oxidoreductase" evidence="14">
    <location>
        <begin position="461"/>
        <end position="573"/>
    </location>
</feature>
<evidence type="ECO:0000259" key="14">
    <source>
        <dbReference type="Pfam" id="PF22725"/>
    </source>
</evidence>
<comment type="catalytic activity">
    <reaction evidence="12">
        <text>D-xylose + NADP(+) = D-xylono-1,5-lactone + NADPH + H(+)</text>
        <dbReference type="Rhea" id="RHEA:22000"/>
        <dbReference type="ChEBI" id="CHEBI:15378"/>
        <dbReference type="ChEBI" id="CHEBI:15867"/>
        <dbReference type="ChEBI" id="CHEBI:53455"/>
        <dbReference type="ChEBI" id="CHEBI:57783"/>
        <dbReference type="ChEBI" id="CHEBI:58349"/>
        <dbReference type="EC" id="1.1.1.179"/>
    </reaction>
</comment>
<evidence type="ECO:0000313" key="16">
    <source>
        <dbReference type="Proteomes" id="UP000472260"/>
    </source>
</evidence>
<feature type="domain" description="GFO/IDH/MocA-like oxidoreductase" evidence="14">
    <location>
        <begin position="132"/>
        <end position="248"/>
    </location>
</feature>
<dbReference type="PANTHER" id="PTHR22604">
    <property type="entry name" value="OXIDOREDUCTASES"/>
    <property type="match status" value="1"/>
</dbReference>
<dbReference type="Pfam" id="PF22725">
    <property type="entry name" value="GFO_IDH_MocA_C3"/>
    <property type="match status" value="2"/>
</dbReference>
<dbReference type="InterPro" id="IPR055170">
    <property type="entry name" value="GFO_IDH_MocA-like_dom"/>
</dbReference>
<dbReference type="InterPro" id="IPR036291">
    <property type="entry name" value="NAD(P)-bd_dom_sf"/>
</dbReference>
<dbReference type="InterPro" id="IPR000683">
    <property type="entry name" value="Gfo/Idh/MocA-like_OxRdtase_N"/>
</dbReference>
<keyword evidence="4" id="KW-0560">Oxidoreductase</keyword>
<dbReference type="GO" id="GO:0047837">
    <property type="term" value="F:D-xylose 1-dehydrogenase (NADP+) activity"/>
    <property type="evidence" value="ECO:0007669"/>
    <property type="project" value="UniProtKB-EC"/>
</dbReference>
<gene>
    <name evidence="15" type="primary">LOC107665437</name>
</gene>
<dbReference type="GO" id="GO:0047115">
    <property type="term" value="F:trans-1,2-dihydrobenzene-1,2-diol dehydrogenase activity"/>
    <property type="evidence" value="ECO:0007669"/>
    <property type="project" value="UniProtKB-EC"/>
</dbReference>
<dbReference type="EC" id="1.1.1.179" evidence="6"/>
<dbReference type="FunFam" id="3.40.50.720:FF:000269">
    <property type="entry name" value="Trans-1,2-dihydrobenzene-1,2-diol dehydrogenase"/>
    <property type="match status" value="1"/>
</dbReference>
<evidence type="ECO:0000256" key="1">
    <source>
        <dbReference type="ARBA" id="ARBA00010928"/>
    </source>
</evidence>
<evidence type="ECO:0000313" key="15">
    <source>
        <dbReference type="Ensembl" id="ENSSANP00000102184.1"/>
    </source>
</evidence>
<evidence type="ECO:0000256" key="10">
    <source>
        <dbReference type="ARBA" id="ARBA00043025"/>
    </source>
</evidence>
<evidence type="ECO:0000256" key="3">
    <source>
        <dbReference type="ARBA" id="ARBA00022857"/>
    </source>
</evidence>
<dbReference type="Proteomes" id="UP000472260">
    <property type="component" value="Unassembled WGS sequence"/>
</dbReference>
<feature type="domain" description="Gfo/Idh/MocA-like oxidoreductase N-terminal" evidence="13">
    <location>
        <begin position="329"/>
        <end position="447"/>
    </location>
</feature>
<evidence type="ECO:0000256" key="8">
    <source>
        <dbReference type="ARBA" id="ARBA00042926"/>
    </source>
</evidence>
<keyword evidence="3" id="KW-0521">NADP</keyword>
<proteinExistence type="inferred from homology"/>
<protein>
    <recommendedName>
        <fullName evidence="7">Trans-1,2-dihydrobenzene-1,2-diol dehydrogenase</fullName>
        <ecNumber evidence="6">1.1.1.179</ecNumber>
        <ecNumber evidence="5">1.3.1.20</ecNumber>
    </recommendedName>
    <alternativeName>
        <fullName evidence="10">D-xylose 1-dehydrogenase</fullName>
    </alternativeName>
    <alternativeName>
        <fullName evidence="9">D-xylose-NADP dehydrogenase</fullName>
    </alternativeName>
    <alternativeName>
        <fullName evidence="8">Dimeric dihydrodiol dehydrogenase</fullName>
    </alternativeName>
</protein>
<dbReference type="PANTHER" id="PTHR22604:SF105">
    <property type="entry name" value="TRANS-1,2-DIHYDROBENZENE-1,2-DIOL DEHYDROGENASE"/>
    <property type="match status" value="1"/>
</dbReference>
<evidence type="ECO:0000256" key="12">
    <source>
        <dbReference type="ARBA" id="ARBA00049233"/>
    </source>
</evidence>